<keyword evidence="3" id="KW-0378">Hydrolase</keyword>
<feature type="region of interest" description="Disordered" evidence="4">
    <location>
        <begin position="37"/>
        <end position="97"/>
    </location>
</feature>
<evidence type="ECO:0000256" key="1">
    <source>
        <dbReference type="ARBA" id="ARBA00007447"/>
    </source>
</evidence>
<dbReference type="InterPro" id="IPR033121">
    <property type="entry name" value="PEPTIDASE_A1"/>
</dbReference>
<dbReference type="EMBL" id="JADNYJ010000145">
    <property type="protein sequence ID" value="KAF8879880.1"/>
    <property type="molecule type" value="Genomic_DNA"/>
</dbReference>
<dbReference type="PANTHER" id="PTHR47966:SF51">
    <property type="entry name" value="BETA-SITE APP-CLEAVING ENZYME, ISOFORM A-RELATED"/>
    <property type="match status" value="1"/>
</dbReference>
<comment type="caution">
    <text evidence="6">The sequence shown here is derived from an EMBL/GenBank/DDBJ whole genome shotgun (WGS) entry which is preliminary data.</text>
</comment>
<dbReference type="PRINTS" id="PR00792">
    <property type="entry name" value="PEPSIN"/>
</dbReference>
<dbReference type="InterPro" id="IPR021109">
    <property type="entry name" value="Peptidase_aspartic_dom_sf"/>
</dbReference>
<keyword evidence="2 3" id="KW-0064">Aspartyl protease</keyword>
<dbReference type="Gene3D" id="2.40.70.10">
    <property type="entry name" value="Acid Proteases"/>
    <property type="match status" value="2"/>
</dbReference>
<evidence type="ECO:0000256" key="3">
    <source>
        <dbReference type="RuleBase" id="RU000454"/>
    </source>
</evidence>
<dbReference type="PANTHER" id="PTHR47966">
    <property type="entry name" value="BETA-SITE APP-CLEAVING ENZYME, ISOFORM A-RELATED"/>
    <property type="match status" value="1"/>
</dbReference>
<dbReference type="GO" id="GO:0006508">
    <property type="term" value="P:proteolysis"/>
    <property type="evidence" value="ECO:0007669"/>
    <property type="project" value="UniProtKB-KW"/>
</dbReference>
<dbReference type="PROSITE" id="PS51767">
    <property type="entry name" value="PEPTIDASE_A1"/>
    <property type="match status" value="1"/>
</dbReference>
<dbReference type="PROSITE" id="PS00141">
    <property type="entry name" value="ASP_PROTEASE"/>
    <property type="match status" value="1"/>
</dbReference>
<feature type="compositionally biased region" description="Low complexity" evidence="4">
    <location>
        <begin position="67"/>
        <end position="82"/>
    </location>
</feature>
<feature type="compositionally biased region" description="Basic residues" evidence="4">
    <location>
        <begin position="53"/>
        <end position="66"/>
    </location>
</feature>
<comment type="similarity">
    <text evidence="1 3">Belongs to the peptidase A1 family.</text>
</comment>
<reference evidence="6" key="1">
    <citation type="submission" date="2020-11" db="EMBL/GenBank/DDBJ databases">
        <authorList>
            <consortium name="DOE Joint Genome Institute"/>
            <person name="Ahrendt S."/>
            <person name="Riley R."/>
            <person name="Andreopoulos W."/>
            <person name="LaButti K."/>
            <person name="Pangilinan J."/>
            <person name="Ruiz-duenas F.J."/>
            <person name="Barrasa J.M."/>
            <person name="Sanchez-Garcia M."/>
            <person name="Camarero S."/>
            <person name="Miyauchi S."/>
            <person name="Serrano A."/>
            <person name="Linde D."/>
            <person name="Babiker R."/>
            <person name="Drula E."/>
            <person name="Ayuso-Fernandez I."/>
            <person name="Pacheco R."/>
            <person name="Padilla G."/>
            <person name="Ferreira P."/>
            <person name="Barriuso J."/>
            <person name="Kellner H."/>
            <person name="Castanera R."/>
            <person name="Alfaro M."/>
            <person name="Ramirez L."/>
            <person name="Pisabarro A.G."/>
            <person name="Kuo A."/>
            <person name="Tritt A."/>
            <person name="Lipzen A."/>
            <person name="He G."/>
            <person name="Yan M."/>
            <person name="Ng V."/>
            <person name="Cullen D."/>
            <person name="Martin F."/>
            <person name="Rosso M.-N."/>
            <person name="Henrissat B."/>
            <person name="Hibbett D."/>
            <person name="Martinez A.T."/>
            <person name="Grigoriev I.V."/>
        </authorList>
    </citation>
    <scope>NUCLEOTIDE SEQUENCE</scope>
    <source>
        <strain evidence="6">AH 44721</strain>
    </source>
</reference>
<dbReference type="InterPro" id="IPR001969">
    <property type="entry name" value="Aspartic_peptidase_AS"/>
</dbReference>
<gene>
    <name evidence="6" type="ORF">CPB84DRAFT_1817365</name>
</gene>
<dbReference type="AlphaFoldDB" id="A0A9P5NDZ7"/>
<accession>A0A9P5NDZ7</accession>
<keyword evidence="3" id="KW-0645">Protease</keyword>
<sequence length="373" mass="39651">MSTVVINAVPFRTHLKQGAQRLLAHDKARAAKFLQGLHPHGPVGSIAATASTHPHHHHHHHRKPRHAAAGGDAETAPATAEPAPVPPAGDPQAADDSIDVTDAGVTYTTSGWRWNNSWVGAGTKYKQTQTSKSIATLSYNVTYGSGSFSGTEFTDQVTLGSGLVIQNQSIGVAQRASGFSDVDGILGIGPVDLTEGTVSNTTTVPTVTDNLFAQGTIPQEIRNGELTFGGVDDTKITGDVSFVPITSTSPASNYWGIDQTVSYGDSSEAILQSSGIVDTGTTLLLIATDAFQAYQKATGAKLDITEQQFENLQSLFFNIGGTTFEFTPNAQIWPRSQNAALDGFVWLQRFYSVFDTTNTQVGIATTSVHRCHH</sequence>
<evidence type="ECO:0000256" key="2">
    <source>
        <dbReference type="ARBA" id="ARBA00022750"/>
    </source>
</evidence>
<dbReference type="Proteomes" id="UP000724874">
    <property type="component" value="Unassembled WGS sequence"/>
</dbReference>
<protein>
    <submittedName>
        <fullName evidence="6">Aspartic peptidase domain-containing protein</fullName>
    </submittedName>
</protein>
<dbReference type="InterPro" id="IPR001461">
    <property type="entry name" value="Aspartic_peptidase_A1"/>
</dbReference>
<evidence type="ECO:0000313" key="6">
    <source>
        <dbReference type="EMBL" id="KAF8879880.1"/>
    </source>
</evidence>
<dbReference type="InterPro" id="IPR034164">
    <property type="entry name" value="Pepsin-like_dom"/>
</dbReference>
<keyword evidence="7" id="KW-1185">Reference proteome</keyword>
<evidence type="ECO:0000313" key="7">
    <source>
        <dbReference type="Proteomes" id="UP000724874"/>
    </source>
</evidence>
<name>A0A9P5NDZ7_GYMJU</name>
<proteinExistence type="inferred from homology"/>
<dbReference type="GO" id="GO:0004190">
    <property type="term" value="F:aspartic-type endopeptidase activity"/>
    <property type="evidence" value="ECO:0007669"/>
    <property type="project" value="UniProtKB-KW"/>
</dbReference>
<dbReference type="SUPFAM" id="SSF50630">
    <property type="entry name" value="Acid proteases"/>
    <property type="match status" value="1"/>
</dbReference>
<organism evidence="6 7">
    <name type="scientific">Gymnopilus junonius</name>
    <name type="common">Spectacular rustgill mushroom</name>
    <name type="synonym">Gymnopilus spectabilis subsp. junonius</name>
    <dbReference type="NCBI Taxonomy" id="109634"/>
    <lineage>
        <taxon>Eukaryota</taxon>
        <taxon>Fungi</taxon>
        <taxon>Dikarya</taxon>
        <taxon>Basidiomycota</taxon>
        <taxon>Agaricomycotina</taxon>
        <taxon>Agaricomycetes</taxon>
        <taxon>Agaricomycetidae</taxon>
        <taxon>Agaricales</taxon>
        <taxon>Agaricineae</taxon>
        <taxon>Hymenogastraceae</taxon>
        <taxon>Gymnopilus</taxon>
    </lineage>
</organism>
<dbReference type="OrthoDB" id="660550at2759"/>
<evidence type="ECO:0000259" key="5">
    <source>
        <dbReference type="PROSITE" id="PS51767"/>
    </source>
</evidence>
<feature type="domain" description="Peptidase A1" evidence="5">
    <location>
        <begin position="92"/>
        <end position="364"/>
    </location>
</feature>
<evidence type="ECO:0000256" key="4">
    <source>
        <dbReference type="SAM" id="MobiDB-lite"/>
    </source>
</evidence>
<dbReference type="Pfam" id="PF00026">
    <property type="entry name" value="Asp"/>
    <property type="match status" value="1"/>
</dbReference>
<dbReference type="CDD" id="cd05471">
    <property type="entry name" value="pepsin_like"/>
    <property type="match status" value="1"/>
</dbReference>